<protein>
    <recommendedName>
        <fullName evidence="3 4">Protein GrpE</fullName>
    </recommendedName>
    <alternativeName>
        <fullName evidence="3">HSP-70 cofactor</fullName>
    </alternativeName>
</protein>
<dbReference type="Pfam" id="PF01025">
    <property type="entry name" value="GrpE"/>
    <property type="match status" value="1"/>
</dbReference>
<gene>
    <name evidence="3" type="primary">grpE</name>
    <name evidence="6" type="ORF">EOT04_03110</name>
</gene>
<dbReference type="Proteomes" id="UP000289269">
    <property type="component" value="Unassembled WGS sequence"/>
</dbReference>
<dbReference type="Gene3D" id="2.30.22.10">
    <property type="entry name" value="Head domain of nucleotide exchange factor GrpE"/>
    <property type="match status" value="1"/>
</dbReference>
<reference evidence="6" key="1">
    <citation type="submission" date="2019-01" db="EMBL/GenBank/DDBJ databases">
        <title>Genomic signatures and co-occurrence patterns of the ultra-small Saccharimodia (Patescibacteria phylum) suggest a symbiotic lifestyle.</title>
        <authorList>
            <person name="Lemos L."/>
            <person name="Medeiros J."/>
            <person name="Andreote F."/>
            <person name="Fernandes G."/>
            <person name="Varani A."/>
            <person name="Oliveira G."/>
            <person name="Pylro V."/>
        </authorList>
    </citation>
    <scope>NUCLEOTIDE SEQUENCE [LARGE SCALE GENOMIC DNA]</scope>
    <source>
        <strain evidence="6">AMD01</strain>
    </source>
</reference>
<name>A0A4Q0AG84_9BACT</name>
<dbReference type="GO" id="GO:0042803">
    <property type="term" value="F:protein homodimerization activity"/>
    <property type="evidence" value="ECO:0007669"/>
    <property type="project" value="InterPro"/>
</dbReference>
<dbReference type="EMBL" id="SCKW01000039">
    <property type="protein sequence ID" value="RWZ78064.1"/>
    <property type="molecule type" value="Genomic_DNA"/>
</dbReference>
<dbReference type="SUPFAM" id="SSF51064">
    <property type="entry name" value="Head domain of nucleotide exchange factor GrpE"/>
    <property type="match status" value="1"/>
</dbReference>
<dbReference type="SUPFAM" id="SSF58014">
    <property type="entry name" value="Coiled-coil domain of nucleotide exchange factor GrpE"/>
    <property type="match status" value="1"/>
</dbReference>
<dbReference type="GO" id="GO:0051082">
    <property type="term" value="F:unfolded protein binding"/>
    <property type="evidence" value="ECO:0007669"/>
    <property type="project" value="TreeGrafter"/>
</dbReference>
<accession>A0A4Q0AG84</accession>
<sequence length="170" mass="19298">MTKPAKKAKTPPADTIEQLRQQITELTQALQRERADALNSRRRHDEQLAALKNVLKANLVHEFLPVFDNFERALKHTGQAQNLSGELPGDQNEWVEGVKKIIEQFEKTLQTLGVQKIKTVGEAFDPRYHEAVQMEEGTSGSREVVSEELRAGYRLGDEVIRHAMVKVKMV</sequence>
<comment type="similarity">
    <text evidence="1 3 5">Belongs to the GrpE family.</text>
</comment>
<dbReference type="PRINTS" id="PR00773">
    <property type="entry name" value="GRPEPROTEIN"/>
</dbReference>
<proteinExistence type="inferred from homology"/>
<keyword evidence="7" id="KW-1185">Reference proteome</keyword>
<comment type="subcellular location">
    <subcellularLocation>
        <location evidence="3">Cytoplasm</location>
    </subcellularLocation>
</comment>
<dbReference type="HAMAP" id="MF_01151">
    <property type="entry name" value="GrpE"/>
    <property type="match status" value="1"/>
</dbReference>
<dbReference type="GO" id="GO:0005737">
    <property type="term" value="C:cytoplasm"/>
    <property type="evidence" value="ECO:0007669"/>
    <property type="project" value="UniProtKB-SubCell"/>
</dbReference>
<evidence type="ECO:0000313" key="6">
    <source>
        <dbReference type="EMBL" id="RWZ78064.1"/>
    </source>
</evidence>
<dbReference type="GO" id="GO:0006457">
    <property type="term" value="P:protein folding"/>
    <property type="evidence" value="ECO:0007669"/>
    <property type="project" value="InterPro"/>
</dbReference>
<dbReference type="PANTHER" id="PTHR21237:SF23">
    <property type="entry name" value="GRPE PROTEIN HOMOLOG, MITOCHONDRIAL"/>
    <property type="match status" value="1"/>
</dbReference>
<dbReference type="PANTHER" id="PTHR21237">
    <property type="entry name" value="GRPE PROTEIN"/>
    <property type="match status" value="1"/>
</dbReference>
<dbReference type="PROSITE" id="PS01071">
    <property type="entry name" value="GRPE"/>
    <property type="match status" value="1"/>
</dbReference>
<dbReference type="AlphaFoldDB" id="A0A4Q0AG84"/>
<dbReference type="GO" id="GO:0051087">
    <property type="term" value="F:protein-folding chaperone binding"/>
    <property type="evidence" value="ECO:0007669"/>
    <property type="project" value="InterPro"/>
</dbReference>
<evidence type="ECO:0000313" key="7">
    <source>
        <dbReference type="Proteomes" id="UP000289269"/>
    </source>
</evidence>
<evidence type="ECO:0000256" key="5">
    <source>
        <dbReference type="RuleBase" id="RU004478"/>
    </source>
</evidence>
<comment type="caution">
    <text evidence="6">The sequence shown here is derived from an EMBL/GenBank/DDBJ whole genome shotgun (WGS) entry which is preliminary data.</text>
</comment>
<evidence type="ECO:0000256" key="2">
    <source>
        <dbReference type="ARBA" id="ARBA00023186"/>
    </source>
</evidence>
<organism evidence="6 7">
    <name type="scientific">Candidatus Chaera renei</name>
    <dbReference type="NCBI Taxonomy" id="2506947"/>
    <lineage>
        <taxon>Bacteria</taxon>
        <taxon>Candidatus Saccharimonadota</taxon>
        <taxon>Candidatus Saccharimonadia</taxon>
        <taxon>Candidatus Saccharimonadales</taxon>
        <taxon>Candidatus Saccharimonadaceae</taxon>
        <taxon>Candidatus Chaera</taxon>
    </lineage>
</organism>
<keyword evidence="3 4" id="KW-0346">Stress response</keyword>
<dbReference type="InterPro" id="IPR009012">
    <property type="entry name" value="GrpE_head"/>
</dbReference>
<dbReference type="InterPro" id="IPR000740">
    <property type="entry name" value="GrpE"/>
</dbReference>
<keyword evidence="3" id="KW-0963">Cytoplasm</keyword>
<comment type="subunit">
    <text evidence="3">Homodimer.</text>
</comment>
<dbReference type="CDD" id="cd00446">
    <property type="entry name" value="GrpE"/>
    <property type="match status" value="1"/>
</dbReference>
<keyword evidence="2 3" id="KW-0143">Chaperone</keyword>
<dbReference type="InterPro" id="IPR013805">
    <property type="entry name" value="GrpE_CC"/>
</dbReference>
<evidence type="ECO:0000256" key="1">
    <source>
        <dbReference type="ARBA" id="ARBA00009054"/>
    </source>
</evidence>
<comment type="function">
    <text evidence="3 4">Participates actively in the response to hyperosmotic and heat shock by preventing the aggregation of stress-denatured proteins, in association with DnaK and GrpE. It is the nucleotide exchange factor for DnaK and may function as a thermosensor. Unfolded proteins bind initially to DnaJ; upon interaction with the DnaJ-bound protein, DnaK hydrolyzes its bound ATP, resulting in the formation of a stable complex. GrpE releases ADP from DnaK; ATP binding to DnaK triggers the release of the substrate protein, thus completing the reaction cycle. Several rounds of ATP-dependent interactions between DnaJ, DnaK and GrpE are required for fully efficient folding.</text>
</comment>
<dbReference type="Gene3D" id="3.90.20.20">
    <property type="match status" value="1"/>
</dbReference>
<evidence type="ECO:0000256" key="3">
    <source>
        <dbReference type="HAMAP-Rule" id="MF_01151"/>
    </source>
</evidence>
<evidence type="ECO:0000256" key="4">
    <source>
        <dbReference type="RuleBase" id="RU000639"/>
    </source>
</evidence>
<dbReference type="GO" id="GO:0000774">
    <property type="term" value="F:adenyl-nucleotide exchange factor activity"/>
    <property type="evidence" value="ECO:0007669"/>
    <property type="project" value="InterPro"/>
</dbReference>